<dbReference type="EC" id="2.1.1.-" evidence="1"/>
<dbReference type="InterPro" id="IPR029063">
    <property type="entry name" value="SAM-dependent_MTases_sf"/>
</dbReference>
<dbReference type="Proteomes" id="UP001515943">
    <property type="component" value="Unassembled WGS sequence"/>
</dbReference>
<dbReference type="EMBL" id="VSRL01000187">
    <property type="protein sequence ID" value="NKE61637.1"/>
    <property type="molecule type" value="Genomic_DNA"/>
</dbReference>
<dbReference type="GO" id="GO:0008168">
    <property type="term" value="F:methyltransferase activity"/>
    <property type="evidence" value="ECO:0007669"/>
    <property type="project" value="UniProtKB-KW"/>
</dbReference>
<comment type="caution">
    <text evidence="1">The sequence shown here is derived from an EMBL/GenBank/DDBJ whole genome shotgun (WGS) entry which is preliminary data.</text>
</comment>
<dbReference type="CDD" id="cd02440">
    <property type="entry name" value="AdoMet_MTases"/>
    <property type="match status" value="1"/>
</dbReference>
<evidence type="ECO:0000313" key="2">
    <source>
        <dbReference type="Proteomes" id="UP001515943"/>
    </source>
</evidence>
<reference evidence="1 2" key="1">
    <citation type="submission" date="2019-08" db="EMBL/GenBank/DDBJ databases">
        <title>Lentzea from Indian Himalayas.</title>
        <authorList>
            <person name="Mandal S."/>
            <person name="Mallick Gupta A."/>
            <person name="Maiti P.K."/>
            <person name="Sarkar J."/>
            <person name="Mandal S."/>
        </authorList>
    </citation>
    <scope>NUCLEOTIDE SEQUENCE [LARGE SCALE GENOMIC DNA]</scope>
    <source>
        <strain evidence="1 2">PSKA42</strain>
    </source>
</reference>
<keyword evidence="1" id="KW-0808">Transferase</keyword>
<dbReference type="NCBIfam" id="TIGR04371">
    <property type="entry name" value="methyltran_NanM"/>
    <property type="match status" value="1"/>
</dbReference>
<gene>
    <name evidence="1" type="ORF">FXN61_34720</name>
</gene>
<organism evidence="1 2">
    <name type="scientific">Lentzea indica</name>
    <dbReference type="NCBI Taxonomy" id="2604800"/>
    <lineage>
        <taxon>Bacteria</taxon>
        <taxon>Bacillati</taxon>
        <taxon>Actinomycetota</taxon>
        <taxon>Actinomycetes</taxon>
        <taxon>Pseudonocardiales</taxon>
        <taxon>Pseudonocardiaceae</taxon>
        <taxon>Lentzea</taxon>
    </lineage>
</organism>
<dbReference type="SUPFAM" id="SSF53335">
    <property type="entry name" value="S-adenosyl-L-methionine-dependent methyltransferases"/>
    <property type="match status" value="1"/>
</dbReference>
<accession>A0ABX1FRP3</accession>
<evidence type="ECO:0000313" key="1">
    <source>
        <dbReference type="EMBL" id="NKE61637.1"/>
    </source>
</evidence>
<protein>
    <submittedName>
        <fullName evidence="1">Sugar O-methyltransferase</fullName>
        <ecNumber evidence="1">2.1.1.-</ecNumber>
    </submittedName>
</protein>
<dbReference type="GO" id="GO:0032259">
    <property type="term" value="P:methylation"/>
    <property type="evidence" value="ECO:0007669"/>
    <property type="project" value="UniProtKB-KW"/>
</dbReference>
<keyword evidence="1" id="KW-0489">Methyltransferase</keyword>
<sequence length="299" mass="33669">MTATKYGASDLWTYNNDTRVTPDVDLTTFKAGPANYKLALWDPGTNGMRYLKSLLYVLADRLSPENRERLRRIRNRDVGGPITVRSAGDEVCMDYLQAVHELEFMASVVHLDGTRVLEIGAGYGRTCHAMLSNHDVEYWIVDLDNALSLARRYLHAVLDDDQLARVRFVPVSEVDEALTDERFGLCVNIDSFAEMPPDTVRNYLELADARCDALYVNNPVGKYLDPSLDNHVQGAEVVAYALRTGLLREVIDVYDSEAVATRAKSFVEAYRPGAGWACLRHGAATPWSYYWQAMYERAV</sequence>
<keyword evidence="2" id="KW-1185">Reference proteome</keyword>
<proteinExistence type="predicted"/>
<name>A0ABX1FRP3_9PSEU</name>
<dbReference type="Gene3D" id="3.40.50.150">
    <property type="entry name" value="Vaccinia Virus protein VP39"/>
    <property type="match status" value="1"/>
</dbReference>
<dbReference type="InterPro" id="IPR030807">
    <property type="entry name" value="Methyltran_NanM"/>
</dbReference>
<dbReference type="RefSeq" id="WP_167978280.1">
    <property type="nucleotide sequence ID" value="NZ_VSRL01000187.1"/>
</dbReference>